<dbReference type="InterPro" id="IPR036390">
    <property type="entry name" value="WH_DNA-bd_sf"/>
</dbReference>
<reference evidence="6" key="2">
    <citation type="submission" date="2020-09" db="EMBL/GenBank/DDBJ databases">
        <authorList>
            <person name="Sun Q."/>
            <person name="Zhou Y."/>
        </authorList>
    </citation>
    <scope>NUCLEOTIDE SEQUENCE</scope>
    <source>
        <strain evidence="6">CGMCC 1.16012</strain>
    </source>
</reference>
<evidence type="ECO:0000256" key="3">
    <source>
        <dbReference type="ARBA" id="ARBA00023163"/>
    </source>
</evidence>
<evidence type="ECO:0000313" key="6">
    <source>
        <dbReference type="EMBL" id="GGE56761.1"/>
    </source>
</evidence>
<accession>A0A917AJJ8</accession>
<dbReference type="SUPFAM" id="SSF46785">
    <property type="entry name" value="Winged helix' DNA-binding domain"/>
    <property type="match status" value="1"/>
</dbReference>
<keyword evidence="3" id="KW-0804">Transcription</keyword>
<dbReference type="EMBL" id="BMKN01000002">
    <property type="protein sequence ID" value="GGE56761.1"/>
    <property type="molecule type" value="Genomic_DNA"/>
</dbReference>
<keyword evidence="7" id="KW-1185">Reference proteome</keyword>
<proteinExistence type="predicted"/>
<dbReference type="AlphaFoldDB" id="A0A917AJJ8"/>
<dbReference type="SMART" id="SM00100">
    <property type="entry name" value="cNMP"/>
    <property type="match status" value="1"/>
</dbReference>
<feature type="domain" description="Cyclic nucleotide-binding" evidence="4">
    <location>
        <begin position="21"/>
        <end position="143"/>
    </location>
</feature>
<keyword evidence="1" id="KW-0805">Transcription regulation</keyword>
<dbReference type="InterPro" id="IPR000595">
    <property type="entry name" value="cNMP-bd_dom"/>
</dbReference>
<dbReference type="InterPro" id="IPR018490">
    <property type="entry name" value="cNMP-bd_dom_sf"/>
</dbReference>
<dbReference type="GO" id="GO:0003677">
    <property type="term" value="F:DNA binding"/>
    <property type="evidence" value="ECO:0007669"/>
    <property type="project" value="UniProtKB-KW"/>
</dbReference>
<evidence type="ECO:0000256" key="1">
    <source>
        <dbReference type="ARBA" id="ARBA00023015"/>
    </source>
</evidence>
<reference evidence="6" key="1">
    <citation type="journal article" date="2014" name="Int. J. Syst. Evol. Microbiol.">
        <title>Complete genome sequence of Corynebacterium casei LMG S-19264T (=DSM 44701T), isolated from a smear-ripened cheese.</title>
        <authorList>
            <consortium name="US DOE Joint Genome Institute (JGI-PGF)"/>
            <person name="Walter F."/>
            <person name="Albersmeier A."/>
            <person name="Kalinowski J."/>
            <person name="Ruckert C."/>
        </authorList>
    </citation>
    <scope>NUCLEOTIDE SEQUENCE</scope>
    <source>
        <strain evidence="6">CGMCC 1.16012</strain>
    </source>
</reference>
<organism evidence="6 7">
    <name type="scientific">Actibacterium pelagium</name>
    <dbReference type="NCBI Taxonomy" id="2029103"/>
    <lineage>
        <taxon>Bacteria</taxon>
        <taxon>Pseudomonadati</taxon>
        <taxon>Pseudomonadota</taxon>
        <taxon>Alphaproteobacteria</taxon>
        <taxon>Rhodobacterales</taxon>
        <taxon>Roseobacteraceae</taxon>
        <taxon>Actibacterium</taxon>
    </lineage>
</organism>
<keyword evidence="2" id="KW-0238">DNA-binding</keyword>
<evidence type="ECO:0000313" key="7">
    <source>
        <dbReference type="Proteomes" id="UP000606730"/>
    </source>
</evidence>
<dbReference type="CDD" id="cd00038">
    <property type="entry name" value="CAP_ED"/>
    <property type="match status" value="1"/>
</dbReference>
<dbReference type="PROSITE" id="PS50042">
    <property type="entry name" value="CNMP_BINDING_3"/>
    <property type="match status" value="1"/>
</dbReference>
<gene>
    <name evidence="6" type="ORF">GCM10011517_25650</name>
</gene>
<evidence type="ECO:0000256" key="2">
    <source>
        <dbReference type="ARBA" id="ARBA00023125"/>
    </source>
</evidence>
<dbReference type="Gene3D" id="1.10.10.10">
    <property type="entry name" value="Winged helix-like DNA-binding domain superfamily/Winged helix DNA-binding domain"/>
    <property type="match status" value="1"/>
</dbReference>
<dbReference type="InterPro" id="IPR050397">
    <property type="entry name" value="Env_Response_Regulators"/>
</dbReference>
<dbReference type="Proteomes" id="UP000606730">
    <property type="component" value="Unassembled WGS sequence"/>
</dbReference>
<dbReference type="SUPFAM" id="SSF51206">
    <property type="entry name" value="cAMP-binding domain-like"/>
    <property type="match status" value="1"/>
</dbReference>
<dbReference type="GO" id="GO:0005829">
    <property type="term" value="C:cytosol"/>
    <property type="evidence" value="ECO:0007669"/>
    <property type="project" value="TreeGrafter"/>
</dbReference>
<dbReference type="GO" id="GO:0003700">
    <property type="term" value="F:DNA-binding transcription factor activity"/>
    <property type="evidence" value="ECO:0007669"/>
    <property type="project" value="TreeGrafter"/>
</dbReference>
<dbReference type="OrthoDB" id="9776746at2"/>
<name>A0A917AJJ8_9RHOB</name>
<dbReference type="Pfam" id="PF13545">
    <property type="entry name" value="HTH_Crp_2"/>
    <property type="match status" value="1"/>
</dbReference>
<dbReference type="PROSITE" id="PS51063">
    <property type="entry name" value="HTH_CRP_2"/>
    <property type="match status" value="1"/>
</dbReference>
<evidence type="ECO:0000259" key="4">
    <source>
        <dbReference type="PROSITE" id="PS50042"/>
    </source>
</evidence>
<dbReference type="InterPro" id="IPR012318">
    <property type="entry name" value="HTH_CRP"/>
</dbReference>
<dbReference type="PANTHER" id="PTHR24567">
    <property type="entry name" value="CRP FAMILY TRANSCRIPTIONAL REGULATORY PROTEIN"/>
    <property type="match status" value="1"/>
</dbReference>
<dbReference type="InterPro" id="IPR014710">
    <property type="entry name" value="RmlC-like_jellyroll"/>
</dbReference>
<evidence type="ECO:0000259" key="5">
    <source>
        <dbReference type="PROSITE" id="PS51063"/>
    </source>
</evidence>
<dbReference type="SMART" id="SM00419">
    <property type="entry name" value="HTH_CRP"/>
    <property type="match status" value="1"/>
</dbReference>
<feature type="domain" description="HTH crp-type" evidence="5">
    <location>
        <begin position="157"/>
        <end position="221"/>
    </location>
</feature>
<sequence length="230" mass="25871">MLQVKKQKVVTLESWIDRFTGLANLPDHLRRFLADRSTVIKVSEGTMIFGPGKSPDHMLLLLEGTVRVQQRSDTGREIVLYRVTAGESCVMTTACLLAHEDYTAEGIAATDVKAAAIPRAVFDDLLARSPEFRSFVFYAYSKRMTDLFMIIDEVAFKRLDIRLAQKILTLADDSGVLKTTHQKLAAELGSAREVVSRQLQEFQRRGWVAQSRGTIEILDRENLQALAEVK</sequence>
<dbReference type="PANTHER" id="PTHR24567:SF74">
    <property type="entry name" value="HTH-TYPE TRANSCRIPTIONAL REGULATOR ARCR"/>
    <property type="match status" value="1"/>
</dbReference>
<protein>
    <submittedName>
        <fullName evidence="6">Crp/Fnr family transcriptional regulator</fullName>
    </submittedName>
</protein>
<dbReference type="RefSeq" id="WP_095594450.1">
    <property type="nucleotide sequence ID" value="NZ_BMKN01000002.1"/>
</dbReference>
<dbReference type="Gene3D" id="2.60.120.10">
    <property type="entry name" value="Jelly Rolls"/>
    <property type="match status" value="1"/>
</dbReference>
<comment type="caution">
    <text evidence="6">The sequence shown here is derived from an EMBL/GenBank/DDBJ whole genome shotgun (WGS) entry which is preliminary data.</text>
</comment>
<dbReference type="InterPro" id="IPR036388">
    <property type="entry name" value="WH-like_DNA-bd_sf"/>
</dbReference>
<dbReference type="Pfam" id="PF00027">
    <property type="entry name" value="cNMP_binding"/>
    <property type="match status" value="1"/>
</dbReference>